<keyword evidence="9" id="KW-1185">Reference proteome</keyword>
<dbReference type="InterPro" id="IPR027417">
    <property type="entry name" value="P-loop_NTPase"/>
</dbReference>
<feature type="region of interest" description="Disordered" evidence="6">
    <location>
        <begin position="423"/>
        <end position="475"/>
    </location>
</feature>
<feature type="domain" description="Kinesin motor" evidence="7">
    <location>
        <begin position="20"/>
        <end position="383"/>
    </location>
</feature>
<dbReference type="GO" id="GO:0008017">
    <property type="term" value="F:microtubule binding"/>
    <property type="evidence" value="ECO:0007669"/>
    <property type="project" value="InterPro"/>
</dbReference>
<dbReference type="EMBL" id="BEGY01000002">
    <property type="protein sequence ID" value="GAX73258.1"/>
    <property type="molecule type" value="Genomic_DNA"/>
</dbReference>
<dbReference type="PROSITE" id="PS50067">
    <property type="entry name" value="KINESIN_MOTOR_2"/>
    <property type="match status" value="1"/>
</dbReference>
<dbReference type="Proteomes" id="UP000232323">
    <property type="component" value="Unassembled WGS sequence"/>
</dbReference>
<keyword evidence="3 4" id="KW-0505">Motor protein</keyword>
<dbReference type="GO" id="GO:0007018">
    <property type="term" value="P:microtubule-based movement"/>
    <property type="evidence" value="ECO:0007669"/>
    <property type="project" value="InterPro"/>
</dbReference>
<gene>
    <name evidence="8" type="ORF">CEUSTIGMA_g712.t1</name>
</gene>
<comment type="similarity">
    <text evidence="4 5">Belongs to the TRAFAC class myosin-kinesin ATPase superfamily. Kinesin family.</text>
</comment>
<evidence type="ECO:0000256" key="5">
    <source>
        <dbReference type="RuleBase" id="RU000394"/>
    </source>
</evidence>
<dbReference type="SUPFAM" id="SSF52540">
    <property type="entry name" value="P-loop containing nucleoside triphosphate hydrolases"/>
    <property type="match status" value="1"/>
</dbReference>
<feature type="region of interest" description="Disordered" evidence="6">
    <location>
        <begin position="1"/>
        <end position="20"/>
    </location>
</feature>
<dbReference type="InterPro" id="IPR001752">
    <property type="entry name" value="Kinesin_motor_dom"/>
</dbReference>
<keyword evidence="2 4" id="KW-0067">ATP-binding</keyword>
<dbReference type="PRINTS" id="PR00380">
    <property type="entry name" value="KINESINHEAVY"/>
</dbReference>
<dbReference type="Pfam" id="PF00225">
    <property type="entry name" value="Kinesin"/>
    <property type="match status" value="1"/>
</dbReference>
<dbReference type="SMART" id="SM00129">
    <property type="entry name" value="KISc"/>
    <property type="match status" value="1"/>
</dbReference>
<evidence type="ECO:0000256" key="4">
    <source>
        <dbReference type="PROSITE-ProRule" id="PRU00283"/>
    </source>
</evidence>
<dbReference type="InterPro" id="IPR027640">
    <property type="entry name" value="Kinesin-like_fam"/>
</dbReference>
<dbReference type="GO" id="GO:0051231">
    <property type="term" value="P:spindle elongation"/>
    <property type="evidence" value="ECO:0007669"/>
    <property type="project" value="TreeGrafter"/>
</dbReference>
<dbReference type="InterPro" id="IPR036961">
    <property type="entry name" value="Kinesin_motor_dom_sf"/>
</dbReference>
<reference evidence="8 9" key="1">
    <citation type="submission" date="2017-08" db="EMBL/GenBank/DDBJ databases">
        <title>Acidophilic green algal genome provides insights into adaptation to an acidic environment.</title>
        <authorList>
            <person name="Hirooka S."/>
            <person name="Hirose Y."/>
            <person name="Kanesaki Y."/>
            <person name="Higuchi S."/>
            <person name="Fujiwara T."/>
            <person name="Onuma R."/>
            <person name="Era A."/>
            <person name="Ohbayashi R."/>
            <person name="Uzuka A."/>
            <person name="Nozaki H."/>
            <person name="Yoshikawa H."/>
            <person name="Miyagishima S.Y."/>
        </authorList>
    </citation>
    <scope>NUCLEOTIDE SEQUENCE [LARGE SCALE GENOMIC DNA]</scope>
    <source>
        <strain evidence="8 9">NIES-2499</strain>
    </source>
</reference>
<feature type="compositionally biased region" description="Low complexity" evidence="6">
    <location>
        <begin position="447"/>
        <end position="475"/>
    </location>
</feature>
<protein>
    <recommendedName>
        <fullName evidence="5">Kinesin-like protein</fullName>
    </recommendedName>
</protein>
<dbReference type="AlphaFoldDB" id="A0A250WR10"/>
<dbReference type="GO" id="GO:0003777">
    <property type="term" value="F:microtubule motor activity"/>
    <property type="evidence" value="ECO:0007669"/>
    <property type="project" value="InterPro"/>
</dbReference>
<dbReference type="OrthoDB" id="3176171at2759"/>
<organism evidence="8 9">
    <name type="scientific">Chlamydomonas eustigma</name>
    <dbReference type="NCBI Taxonomy" id="1157962"/>
    <lineage>
        <taxon>Eukaryota</taxon>
        <taxon>Viridiplantae</taxon>
        <taxon>Chlorophyta</taxon>
        <taxon>core chlorophytes</taxon>
        <taxon>Chlorophyceae</taxon>
        <taxon>CS clade</taxon>
        <taxon>Chlamydomonadales</taxon>
        <taxon>Chlamydomonadaceae</taxon>
        <taxon>Chlamydomonas</taxon>
    </lineage>
</organism>
<evidence type="ECO:0000259" key="7">
    <source>
        <dbReference type="PROSITE" id="PS50067"/>
    </source>
</evidence>
<dbReference type="GO" id="GO:0005874">
    <property type="term" value="C:microtubule"/>
    <property type="evidence" value="ECO:0007669"/>
    <property type="project" value="UniProtKB-KW"/>
</dbReference>
<dbReference type="GO" id="GO:0007052">
    <property type="term" value="P:mitotic spindle organization"/>
    <property type="evidence" value="ECO:0007669"/>
    <property type="project" value="TreeGrafter"/>
</dbReference>
<proteinExistence type="inferred from homology"/>
<evidence type="ECO:0000256" key="1">
    <source>
        <dbReference type="ARBA" id="ARBA00022741"/>
    </source>
</evidence>
<comment type="caution">
    <text evidence="8">The sequence shown here is derived from an EMBL/GenBank/DDBJ whole genome shotgun (WGS) entry which is preliminary data.</text>
</comment>
<dbReference type="InterPro" id="IPR019821">
    <property type="entry name" value="Kinesin_motor_CS"/>
</dbReference>
<feature type="binding site" evidence="4">
    <location>
        <begin position="105"/>
        <end position="112"/>
    </location>
    <ligand>
        <name>ATP</name>
        <dbReference type="ChEBI" id="CHEBI:30616"/>
    </ligand>
</feature>
<sequence length="533" mass="56943">MTSKSSIDAEASSRKPEGQSVRVVVRVRPLTSTDNGGTCSALSINPNGQHVQLSAPHDKRTTRQFSFDAALDQHISQEDMYSTSGVQGLVDAAAQGYHSTIFAYGQTGSGKTFTMEGFKYTMPSGNSGATAAKARAPTADFQNTPQHQLGIIPRAIAALFQALNSDTSRRSVVRCSYVQIYKEQAYDLLNPTSILSAMGPQHHNKQQQHGPGGSSGALRMRWSKAEDFYLENLFKVMASHKLNASSSRSHCLLTLYIDSSPLSSPTEIISSRLTLVDLAGSERGSSIGATSEGKLRDESVAINKSLFTLRQVITCLAAASSQQQGGTTPSSHVPYRDSKLTSLLKNSLGGTSLTLMVACLAPSDAFYEENLSTLEYASKAARITNQVSLNEDAKTRLIRELRTEVAFLRQQLAAVQMGDYVKLTGPGPNGQQPARGASQIPRPPGNTSGASTQSAASTLDVPSGFSAGASAAPGPSLEEMKQKLLESTQHDVGIMVEKLLDAISLVQSLAAVNQQLRTAYDQVGFNILGRDLH</sequence>
<dbReference type="STRING" id="1157962.A0A250WR10"/>
<dbReference type="PANTHER" id="PTHR47969:SF29">
    <property type="entry name" value="KINESIN-LIKE PROTEIN"/>
    <property type="match status" value="1"/>
</dbReference>
<dbReference type="PANTHER" id="PTHR47969">
    <property type="entry name" value="CHROMOSOME-ASSOCIATED KINESIN KIF4A-RELATED"/>
    <property type="match status" value="1"/>
</dbReference>
<keyword evidence="1 4" id="KW-0547">Nucleotide-binding</keyword>
<keyword evidence="5" id="KW-0493">Microtubule</keyword>
<dbReference type="Gene3D" id="3.40.850.10">
    <property type="entry name" value="Kinesin motor domain"/>
    <property type="match status" value="1"/>
</dbReference>
<evidence type="ECO:0000256" key="3">
    <source>
        <dbReference type="ARBA" id="ARBA00023175"/>
    </source>
</evidence>
<dbReference type="GO" id="GO:0005524">
    <property type="term" value="F:ATP binding"/>
    <property type="evidence" value="ECO:0007669"/>
    <property type="project" value="UniProtKB-UniRule"/>
</dbReference>
<accession>A0A250WR10</accession>
<dbReference type="PROSITE" id="PS00411">
    <property type="entry name" value="KINESIN_MOTOR_1"/>
    <property type="match status" value="1"/>
</dbReference>
<evidence type="ECO:0000313" key="8">
    <source>
        <dbReference type="EMBL" id="GAX73258.1"/>
    </source>
</evidence>
<evidence type="ECO:0000256" key="6">
    <source>
        <dbReference type="SAM" id="MobiDB-lite"/>
    </source>
</evidence>
<dbReference type="GO" id="GO:0005875">
    <property type="term" value="C:microtubule associated complex"/>
    <property type="evidence" value="ECO:0007669"/>
    <property type="project" value="TreeGrafter"/>
</dbReference>
<name>A0A250WR10_9CHLO</name>
<evidence type="ECO:0000313" key="9">
    <source>
        <dbReference type="Proteomes" id="UP000232323"/>
    </source>
</evidence>
<evidence type="ECO:0000256" key="2">
    <source>
        <dbReference type="ARBA" id="ARBA00022840"/>
    </source>
</evidence>